<dbReference type="InterPro" id="IPR003591">
    <property type="entry name" value="Leu-rich_rpt_typical-subtyp"/>
</dbReference>
<dbReference type="OrthoDB" id="1394818at2759"/>
<evidence type="ECO:0000259" key="5">
    <source>
        <dbReference type="Pfam" id="PF23010"/>
    </source>
</evidence>
<dbReference type="CDD" id="cd00821">
    <property type="entry name" value="PH"/>
    <property type="match status" value="1"/>
</dbReference>
<evidence type="ECO:0000256" key="1">
    <source>
        <dbReference type="ARBA" id="ARBA00022614"/>
    </source>
</evidence>
<evidence type="ECO:0000256" key="3">
    <source>
        <dbReference type="ARBA" id="ARBA00022737"/>
    </source>
</evidence>
<dbReference type="PANTHER" id="PTHR48051">
    <property type="match status" value="1"/>
</dbReference>
<dbReference type="SUPFAM" id="SSF50729">
    <property type="entry name" value="PH domain-like"/>
    <property type="match status" value="1"/>
</dbReference>
<feature type="domain" description="PHLPP-like RA" evidence="5">
    <location>
        <begin position="30"/>
        <end position="115"/>
    </location>
</feature>
<dbReference type="SMART" id="SM00369">
    <property type="entry name" value="LRR_TYP"/>
    <property type="match status" value="4"/>
</dbReference>
<dbReference type="Gene3D" id="3.80.10.10">
    <property type="entry name" value="Ribonuclease Inhibitor"/>
    <property type="match status" value="1"/>
</dbReference>
<accession>A0A0B1TQT0</accession>
<dbReference type="AlphaFoldDB" id="A0A0B1TQT0"/>
<evidence type="ECO:0000313" key="7">
    <source>
        <dbReference type="Proteomes" id="UP000053660"/>
    </source>
</evidence>
<keyword evidence="7" id="KW-1185">Reference proteome</keyword>
<evidence type="ECO:0000313" key="6">
    <source>
        <dbReference type="EMBL" id="KHJ98142.1"/>
    </source>
</evidence>
<dbReference type="Pfam" id="PF23010">
    <property type="entry name" value="RA_3"/>
    <property type="match status" value="1"/>
</dbReference>
<keyword evidence="3" id="KW-0677">Repeat</keyword>
<dbReference type="PROSITE" id="PS51450">
    <property type="entry name" value="LRR"/>
    <property type="match status" value="3"/>
</dbReference>
<dbReference type="Pfam" id="PF13855">
    <property type="entry name" value="LRR_8"/>
    <property type="match status" value="1"/>
</dbReference>
<protein>
    <submittedName>
        <fullName evidence="6">Leucine Rich repeat-containing domain protein</fullName>
    </submittedName>
</protein>
<dbReference type="PANTHER" id="PTHR48051:SF42">
    <property type="entry name" value="LEUCINE-RICH REPEAT-CONTAINING PROTEIN 18-LIKE"/>
    <property type="match status" value="1"/>
</dbReference>
<gene>
    <name evidence="6" type="ORF">OESDEN_01885</name>
</gene>
<keyword evidence="1" id="KW-0433">Leucine-rich repeat</keyword>
<feature type="compositionally biased region" description="Polar residues" evidence="4">
    <location>
        <begin position="17"/>
        <end position="27"/>
    </location>
</feature>
<proteinExistence type="predicted"/>
<dbReference type="SUPFAM" id="SSF52058">
    <property type="entry name" value="L domain-like"/>
    <property type="match status" value="1"/>
</dbReference>
<evidence type="ECO:0000256" key="2">
    <source>
        <dbReference type="ARBA" id="ARBA00022723"/>
    </source>
</evidence>
<name>A0A0B1TQT0_OESDE</name>
<evidence type="ECO:0000256" key="4">
    <source>
        <dbReference type="SAM" id="MobiDB-lite"/>
    </source>
</evidence>
<keyword evidence="2" id="KW-0479">Metal-binding</keyword>
<sequence>MSSSIRHHSSCPAKPGPSNQSAPSGSTGRIRLFSAEGDRSALATISLDTTAVDLAKAYEVDSIYLQIGNLYIRNLSSRARPLFILREYLTSLGHPDHVIRTHGTDLRFRHLIAFFLGRPVLQPNSVVRSEILVAACDVRRGKLMHRWSRHKCLLYNGCLRIQKETGEDDVINLSRCRVDVCETRRGRCLRLQTSTSVIVLRFDDQETLSLWSTRCRQSGNRHICDLSDRKLTLLPETLLSANPEDIQQLNLRRNSLLGKNSNNASGAQVGWLDDLSRFTSLTSLDLSSNRISSFPASITQLTNLQKLNLASNCIQTIPSNVKLLKRLISLDLENNWLSQLPTQLGECDQLTYLNLKFNRIKQVPEEVFFKLPLLAEWSLAGNYIESITIDQQTSVNRLDLRRTSLCGCFRLPSSCFDQLTFLDIRDNCNVSTVHLTNMPSLQVRNVNFDFHEFLRL</sequence>
<dbReference type="InterPro" id="IPR055071">
    <property type="entry name" value="RA_PHLPP-like"/>
</dbReference>
<dbReference type="InterPro" id="IPR011993">
    <property type="entry name" value="PH-like_dom_sf"/>
</dbReference>
<feature type="region of interest" description="Disordered" evidence="4">
    <location>
        <begin position="1"/>
        <end position="29"/>
    </location>
</feature>
<dbReference type="Gene3D" id="2.30.29.30">
    <property type="entry name" value="Pleckstrin-homology domain (PH domain)/Phosphotyrosine-binding domain (PTB)"/>
    <property type="match status" value="1"/>
</dbReference>
<dbReference type="EMBL" id="KN549353">
    <property type="protein sequence ID" value="KHJ98142.1"/>
    <property type="molecule type" value="Genomic_DNA"/>
</dbReference>
<dbReference type="Proteomes" id="UP000053660">
    <property type="component" value="Unassembled WGS sequence"/>
</dbReference>
<dbReference type="GO" id="GO:0046872">
    <property type="term" value="F:metal ion binding"/>
    <property type="evidence" value="ECO:0007669"/>
    <property type="project" value="UniProtKB-KW"/>
</dbReference>
<dbReference type="InterPro" id="IPR050216">
    <property type="entry name" value="LRR_domain-containing"/>
</dbReference>
<dbReference type="GO" id="GO:0005737">
    <property type="term" value="C:cytoplasm"/>
    <property type="evidence" value="ECO:0007669"/>
    <property type="project" value="TreeGrafter"/>
</dbReference>
<dbReference type="InterPro" id="IPR001611">
    <property type="entry name" value="Leu-rich_rpt"/>
</dbReference>
<organism evidence="6 7">
    <name type="scientific">Oesophagostomum dentatum</name>
    <name type="common">Nodular worm</name>
    <dbReference type="NCBI Taxonomy" id="61180"/>
    <lineage>
        <taxon>Eukaryota</taxon>
        <taxon>Metazoa</taxon>
        <taxon>Ecdysozoa</taxon>
        <taxon>Nematoda</taxon>
        <taxon>Chromadorea</taxon>
        <taxon>Rhabditida</taxon>
        <taxon>Rhabditina</taxon>
        <taxon>Rhabditomorpha</taxon>
        <taxon>Strongyloidea</taxon>
        <taxon>Strongylidae</taxon>
        <taxon>Oesophagostomum</taxon>
    </lineage>
</organism>
<dbReference type="InterPro" id="IPR032675">
    <property type="entry name" value="LRR_dom_sf"/>
</dbReference>
<reference evidence="6 7" key="1">
    <citation type="submission" date="2014-03" db="EMBL/GenBank/DDBJ databases">
        <title>Draft genome of the hookworm Oesophagostomum dentatum.</title>
        <authorList>
            <person name="Mitreva M."/>
        </authorList>
    </citation>
    <scope>NUCLEOTIDE SEQUENCE [LARGE SCALE GENOMIC DNA]</scope>
    <source>
        <strain evidence="6 7">OD-Hann</strain>
    </source>
</reference>